<protein>
    <recommendedName>
        <fullName evidence="2">C3H1-type domain-containing protein</fullName>
    </recommendedName>
</protein>
<name>A0A481Z327_9VIRU</name>
<feature type="domain" description="C3H1-type" evidence="2">
    <location>
        <begin position="1"/>
        <end position="20"/>
    </location>
</feature>
<evidence type="ECO:0000259" key="2">
    <source>
        <dbReference type="PROSITE" id="PS50103"/>
    </source>
</evidence>
<dbReference type="GO" id="GO:0008270">
    <property type="term" value="F:zinc ion binding"/>
    <property type="evidence" value="ECO:0007669"/>
    <property type="project" value="UniProtKB-KW"/>
</dbReference>
<keyword evidence="1" id="KW-0863">Zinc-finger</keyword>
<organism evidence="3">
    <name type="scientific">Mimivirus LCMiAC01</name>
    <dbReference type="NCBI Taxonomy" id="2506608"/>
    <lineage>
        <taxon>Viruses</taxon>
        <taxon>Varidnaviria</taxon>
        <taxon>Bamfordvirae</taxon>
        <taxon>Nucleocytoviricota</taxon>
        <taxon>Megaviricetes</taxon>
        <taxon>Imitervirales</taxon>
        <taxon>Mimiviridae</taxon>
        <taxon>Klosneuvirinae</taxon>
    </lineage>
</organism>
<dbReference type="InterPro" id="IPR000571">
    <property type="entry name" value="Znf_CCCH"/>
</dbReference>
<evidence type="ECO:0000256" key="1">
    <source>
        <dbReference type="PROSITE-ProRule" id="PRU00723"/>
    </source>
</evidence>
<reference evidence="3" key="1">
    <citation type="journal article" date="2019" name="MBio">
        <title>Virus Genomes from Deep Sea Sediments Expand the Ocean Megavirome and Support Independent Origins of Viral Gigantism.</title>
        <authorList>
            <person name="Backstrom D."/>
            <person name="Yutin N."/>
            <person name="Jorgensen S.L."/>
            <person name="Dharamshi J."/>
            <person name="Homa F."/>
            <person name="Zaremba-Niedwiedzka K."/>
            <person name="Spang A."/>
            <person name="Wolf Y.I."/>
            <person name="Koonin E.V."/>
            <person name="Ettema T.J."/>
        </authorList>
    </citation>
    <scope>NUCLEOTIDE SEQUENCE</scope>
</reference>
<gene>
    <name evidence="3" type="ORF">LCMiAC01_04680</name>
</gene>
<sequence length="219" mass="25950">MLSKNKCDYGNKCFYAHSLHEQRIDPIRHKVYTILNNKNNNLSNIDLINDRELYNTFITLTRVCNGCINKTCPGGYNCKQGAMDYKHRICYNDMINGRCQRFNCDSIHLTSRRLKPYLLQETLYNNKHPLKPINRFPKKNINKKKYSNKKMERILKNDINGVLLTDAFFFKRINKIHNTEYEQSPDSGESEEDVRDMIEYLNNHVNDKIDENDKDVFIV</sequence>
<dbReference type="EMBL" id="MK500398">
    <property type="protein sequence ID" value="QBK88786.1"/>
    <property type="molecule type" value="Genomic_DNA"/>
</dbReference>
<proteinExistence type="predicted"/>
<keyword evidence="1" id="KW-0479">Metal-binding</keyword>
<evidence type="ECO:0000313" key="3">
    <source>
        <dbReference type="EMBL" id="QBK88786.1"/>
    </source>
</evidence>
<dbReference type="PROSITE" id="PS50103">
    <property type="entry name" value="ZF_C3H1"/>
    <property type="match status" value="1"/>
</dbReference>
<accession>A0A481Z327</accession>
<keyword evidence="1" id="KW-0862">Zinc</keyword>
<feature type="zinc finger region" description="C3H1-type" evidence="1">
    <location>
        <begin position="1"/>
        <end position="20"/>
    </location>
</feature>